<sequence>MNSNLVSRRSLVSAAALLSVAPGLALAQSWPSKPVRLVVAGPAGASADLVARLISEPLSRELGQPVIVDNKPGAAGAIAIGDLLQSPRDGHTLLVGVNSLVSEIPHIVKLRWDMFKEIRPVAELARSGLVFVANPSVPANNLKEFIAYAKANPGKLNYASYSPGTLSHVLGLLLNQAAGIQLMHVGYKGSSPALTDVMGNHVPLMFDGVATSLPLIKAGKIKAFAVSSPKRIPQLPDVPTFHELGYPQLDALAWMGLWTTPDVPAPVQARVREATLKVLSDKALAAKMLDTGFDIGLPRSVDDLNKGLKADYDRVGGVLQSINFKPE</sequence>
<dbReference type="PROSITE" id="PS51318">
    <property type="entry name" value="TAT"/>
    <property type="match status" value="1"/>
</dbReference>
<dbReference type="OrthoDB" id="8956376at2"/>
<dbReference type="Pfam" id="PF03401">
    <property type="entry name" value="TctC"/>
    <property type="match status" value="1"/>
</dbReference>
<dbReference type="InterPro" id="IPR006311">
    <property type="entry name" value="TAT_signal"/>
</dbReference>
<organism evidence="3 4">
    <name type="scientific">Ramlibacter tataouinensis</name>
    <dbReference type="NCBI Taxonomy" id="94132"/>
    <lineage>
        <taxon>Bacteria</taxon>
        <taxon>Pseudomonadati</taxon>
        <taxon>Pseudomonadota</taxon>
        <taxon>Betaproteobacteria</taxon>
        <taxon>Burkholderiales</taxon>
        <taxon>Comamonadaceae</taxon>
        <taxon>Ramlibacter</taxon>
    </lineage>
</organism>
<dbReference type="PIRSF" id="PIRSF017082">
    <property type="entry name" value="YflP"/>
    <property type="match status" value="1"/>
</dbReference>
<reference evidence="3 4" key="1">
    <citation type="journal article" date="2014" name="Int. J. Syst. Evol. Microbiol.">
        <title>Ramlibacter solisilvae sp. nov., isolated from forest soil, and emended description of the genus Ramlibacter.</title>
        <authorList>
            <person name="Lee H.J."/>
            <person name="Lee S.H."/>
            <person name="Lee S.S."/>
            <person name="Lee J.S."/>
            <person name="Kim Y."/>
            <person name="Kim S.C."/>
            <person name="Jeon C.O."/>
        </authorList>
    </citation>
    <scope>NUCLEOTIDE SEQUENCE [LARGE SCALE GENOMIC DNA]</scope>
    <source>
        <strain evidence="3 4">5-10</strain>
    </source>
</reference>
<evidence type="ECO:0000313" key="4">
    <source>
        <dbReference type="Proteomes" id="UP000070433"/>
    </source>
</evidence>
<dbReference type="InterPro" id="IPR042100">
    <property type="entry name" value="Bug_dom1"/>
</dbReference>
<dbReference type="AlphaFoldDB" id="A0A127JYG6"/>
<feature type="chain" id="PRO_5007449646" evidence="2">
    <location>
        <begin position="28"/>
        <end position="327"/>
    </location>
</feature>
<dbReference type="InterPro" id="IPR005064">
    <property type="entry name" value="BUG"/>
</dbReference>
<dbReference type="PANTHER" id="PTHR42928">
    <property type="entry name" value="TRICARBOXYLATE-BINDING PROTEIN"/>
    <property type="match status" value="1"/>
</dbReference>
<dbReference type="Proteomes" id="UP000070433">
    <property type="component" value="Chromosome"/>
</dbReference>
<name>A0A127JYG6_9BURK</name>
<evidence type="ECO:0000313" key="3">
    <source>
        <dbReference type="EMBL" id="AMO25026.1"/>
    </source>
</evidence>
<keyword evidence="2" id="KW-0732">Signal</keyword>
<accession>A0A127JYG6</accession>
<gene>
    <name evidence="3" type="ORF">UC35_22105</name>
</gene>
<dbReference type="CDD" id="cd07012">
    <property type="entry name" value="PBP2_Bug_TTT"/>
    <property type="match status" value="1"/>
</dbReference>
<dbReference type="Gene3D" id="3.40.190.10">
    <property type="entry name" value="Periplasmic binding protein-like II"/>
    <property type="match status" value="1"/>
</dbReference>
<protein>
    <submittedName>
        <fullName evidence="3">ABC transporter substrate-binding protein</fullName>
    </submittedName>
</protein>
<dbReference type="SUPFAM" id="SSF53850">
    <property type="entry name" value="Periplasmic binding protein-like II"/>
    <property type="match status" value="1"/>
</dbReference>
<dbReference type="PATRIC" id="fig|94132.3.peg.4506"/>
<comment type="similarity">
    <text evidence="1">Belongs to the UPF0065 (bug) family.</text>
</comment>
<feature type="signal peptide" evidence="2">
    <location>
        <begin position="1"/>
        <end position="27"/>
    </location>
</feature>
<dbReference type="PANTHER" id="PTHR42928:SF5">
    <property type="entry name" value="BLR1237 PROTEIN"/>
    <property type="match status" value="1"/>
</dbReference>
<dbReference type="EMBL" id="CP010951">
    <property type="protein sequence ID" value="AMO25026.1"/>
    <property type="molecule type" value="Genomic_DNA"/>
</dbReference>
<dbReference type="RefSeq" id="WP_061503453.1">
    <property type="nucleotide sequence ID" value="NZ_CP010951.1"/>
</dbReference>
<proteinExistence type="inferred from homology"/>
<dbReference type="Gene3D" id="3.40.190.150">
    <property type="entry name" value="Bordetella uptake gene, domain 1"/>
    <property type="match status" value="1"/>
</dbReference>
<evidence type="ECO:0000256" key="2">
    <source>
        <dbReference type="SAM" id="SignalP"/>
    </source>
</evidence>
<evidence type="ECO:0000256" key="1">
    <source>
        <dbReference type="ARBA" id="ARBA00006987"/>
    </source>
</evidence>
<keyword evidence="4" id="KW-1185">Reference proteome</keyword>